<reference evidence="8 9" key="1">
    <citation type="submission" date="2019-02" db="EMBL/GenBank/DDBJ databases">
        <title>Deep-cultivation of Planctomycetes and their phenomic and genomic characterization uncovers novel biology.</title>
        <authorList>
            <person name="Wiegand S."/>
            <person name="Jogler M."/>
            <person name="Boedeker C."/>
            <person name="Pinto D."/>
            <person name="Vollmers J."/>
            <person name="Rivas-Marin E."/>
            <person name="Kohn T."/>
            <person name="Peeters S.H."/>
            <person name="Heuer A."/>
            <person name="Rast P."/>
            <person name="Oberbeckmann S."/>
            <person name="Bunk B."/>
            <person name="Jeske O."/>
            <person name="Meyerdierks A."/>
            <person name="Storesund J.E."/>
            <person name="Kallscheuer N."/>
            <person name="Luecker S."/>
            <person name="Lage O.M."/>
            <person name="Pohl T."/>
            <person name="Merkel B.J."/>
            <person name="Hornburger P."/>
            <person name="Mueller R.-W."/>
            <person name="Bruemmer F."/>
            <person name="Labrenz M."/>
            <person name="Spormann A.M."/>
            <person name="Op den Camp H."/>
            <person name="Overmann J."/>
            <person name="Amann R."/>
            <person name="Jetten M.S.M."/>
            <person name="Mascher T."/>
            <person name="Medema M.H."/>
            <person name="Devos D.P."/>
            <person name="Kaster A.-K."/>
            <person name="Ovreas L."/>
            <person name="Rohde M."/>
            <person name="Galperin M.Y."/>
            <person name="Jogler C."/>
        </authorList>
    </citation>
    <scope>NUCLEOTIDE SEQUENCE [LARGE SCALE GENOMIC DNA]</scope>
    <source>
        <strain evidence="8 9">Mal4</strain>
    </source>
</reference>
<dbReference type="HAMAP" id="MF_00182">
    <property type="entry name" value="Formyl_trans"/>
    <property type="match status" value="1"/>
</dbReference>
<evidence type="ECO:0000256" key="5">
    <source>
        <dbReference type="HAMAP-Rule" id="MF_00182"/>
    </source>
</evidence>
<dbReference type="Pfam" id="PF02911">
    <property type="entry name" value="Formyl_trans_C"/>
    <property type="match status" value="1"/>
</dbReference>
<evidence type="ECO:0000259" key="7">
    <source>
        <dbReference type="Pfam" id="PF02911"/>
    </source>
</evidence>
<dbReference type="InterPro" id="IPR002376">
    <property type="entry name" value="Formyl_transf_N"/>
</dbReference>
<evidence type="ECO:0000256" key="2">
    <source>
        <dbReference type="ARBA" id="ARBA00012261"/>
    </source>
</evidence>
<dbReference type="PANTHER" id="PTHR11138:SF5">
    <property type="entry name" value="METHIONYL-TRNA FORMYLTRANSFERASE, MITOCHONDRIAL"/>
    <property type="match status" value="1"/>
</dbReference>
<dbReference type="GO" id="GO:0004479">
    <property type="term" value="F:methionyl-tRNA formyltransferase activity"/>
    <property type="evidence" value="ECO:0007669"/>
    <property type="project" value="UniProtKB-UniRule"/>
</dbReference>
<keyword evidence="4 5" id="KW-0648">Protein biosynthesis</keyword>
<organism evidence="8 9">
    <name type="scientific">Maioricimonas rarisocia</name>
    <dbReference type="NCBI Taxonomy" id="2528026"/>
    <lineage>
        <taxon>Bacteria</taxon>
        <taxon>Pseudomonadati</taxon>
        <taxon>Planctomycetota</taxon>
        <taxon>Planctomycetia</taxon>
        <taxon>Planctomycetales</taxon>
        <taxon>Planctomycetaceae</taxon>
        <taxon>Maioricimonas</taxon>
    </lineage>
</organism>
<feature type="domain" description="Formyl transferase N-terminal" evidence="6">
    <location>
        <begin position="4"/>
        <end position="179"/>
    </location>
</feature>
<dbReference type="InterPro" id="IPR036477">
    <property type="entry name" value="Formyl_transf_N_sf"/>
</dbReference>
<dbReference type="KEGG" id="mri:Mal4_35110"/>
<dbReference type="Gene3D" id="3.40.50.12230">
    <property type="match status" value="1"/>
</dbReference>
<dbReference type="InterPro" id="IPR005794">
    <property type="entry name" value="Fmt"/>
</dbReference>
<feature type="domain" description="Formyl transferase C-terminal" evidence="7">
    <location>
        <begin position="204"/>
        <end position="311"/>
    </location>
</feature>
<dbReference type="Proteomes" id="UP000320496">
    <property type="component" value="Chromosome"/>
</dbReference>
<comment type="function">
    <text evidence="5">Attaches a formyl group to the free amino group of methionyl-tRNA(fMet). The formyl group appears to play a dual role in the initiator identity of N-formylmethionyl-tRNA by promoting its recognition by IF2 and preventing the misappropriation of this tRNA by the elongation apparatus.</text>
</comment>
<dbReference type="CDD" id="cd08704">
    <property type="entry name" value="Met_tRNA_FMT_C"/>
    <property type="match status" value="1"/>
</dbReference>
<dbReference type="CDD" id="cd08646">
    <property type="entry name" value="FMT_core_Met-tRNA-FMT_N"/>
    <property type="match status" value="1"/>
</dbReference>
<comment type="similarity">
    <text evidence="1 5">Belongs to the Fmt family.</text>
</comment>
<dbReference type="AlphaFoldDB" id="A0A517Z9L3"/>
<dbReference type="EMBL" id="CP036275">
    <property type="protein sequence ID" value="QDU39175.1"/>
    <property type="molecule type" value="Genomic_DNA"/>
</dbReference>
<dbReference type="SUPFAM" id="SSF53328">
    <property type="entry name" value="Formyltransferase"/>
    <property type="match status" value="1"/>
</dbReference>
<dbReference type="GO" id="GO:0005829">
    <property type="term" value="C:cytosol"/>
    <property type="evidence" value="ECO:0007669"/>
    <property type="project" value="TreeGrafter"/>
</dbReference>
<dbReference type="InterPro" id="IPR011034">
    <property type="entry name" value="Formyl_transferase-like_C_sf"/>
</dbReference>
<name>A0A517Z9L3_9PLAN</name>
<comment type="catalytic activity">
    <reaction evidence="5">
        <text>L-methionyl-tRNA(fMet) + (6R)-10-formyltetrahydrofolate = N-formyl-L-methionyl-tRNA(fMet) + (6S)-5,6,7,8-tetrahydrofolate + H(+)</text>
        <dbReference type="Rhea" id="RHEA:24380"/>
        <dbReference type="Rhea" id="RHEA-COMP:9952"/>
        <dbReference type="Rhea" id="RHEA-COMP:9953"/>
        <dbReference type="ChEBI" id="CHEBI:15378"/>
        <dbReference type="ChEBI" id="CHEBI:57453"/>
        <dbReference type="ChEBI" id="CHEBI:78530"/>
        <dbReference type="ChEBI" id="CHEBI:78844"/>
        <dbReference type="ChEBI" id="CHEBI:195366"/>
        <dbReference type="EC" id="2.1.2.9"/>
    </reaction>
</comment>
<feature type="binding site" evidence="5">
    <location>
        <begin position="110"/>
        <end position="113"/>
    </location>
    <ligand>
        <name>(6S)-5,6,7,8-tetrahydrofolate</name>
        <dbReference type="ChEBI" id="CHEBI:57453"/>
    </ligand>
</feature>
<evidence type="ECO:0000256" key="4">
    <source>
        <dbReference type="ARBA" id="ARBA00022917"/>
    </source>
</evidence>
<protein>
    <recommendedName>
        <fullName evidence="2 5">Methionyl-tRNA formyltransferase</fullName>
        <ecNumber evidence="2 5">2.1.2.9</ecNumber>
    </recommendedName>
</protein>
<dbReference type="PANTHER" id="PTHR11138">
    <property type="entry name" value="METHIONYL-TRNA FORMYLTRANSFERASE"/>
    <property type="match status" value="1"/>
</dbReference>
<dbReference type="EC" id="2.1.2.9" evidence="2 5"/>
<evidence type="ECO:0000256" key="1">
    <source>
        <dbReference type="ARBA" id="ARBA00010699"/>
    </source>
</evidence>
<dbReference type="RefSeq" id="WP_197443552.1">
    <property type="nucleotide sequence ID" value="NZ_CP036275.1"/>
</dbReference>
<dbReference type="InterPro" id="IPR041711">
    <property type="entry name" value="Met-tRNA-FMT_N"/>
</dbReference>
<evidence type="ECO:0000313" key="9">
    <source>
        <dbReference type="Proteomes" id="UP000320496"/>
    </source>
</evidence>
<dbReference type="InterPro" id="IPR044135">
    <property type="entry name" value="Met-tRNA-FMT_C"/>
</dbReference>
<dbReference type="InterPro" id="IPR005793">
    <property type="entry name" value="Formyl_trans_C"/>
</dbReference>
<accession>A0A517Z9L3</accession>
<evidence type="ECO:0000313" key="8">
    <source>
        <dbReference type="EMBL" id="QDU39175.1"/>
    </source>
</evidence>
<keyword evidence="9" id="KW-1185">Reference proteome</keyword>
<gene>
    <name evidence="5 8" type="primary">fmt</name>
    <name evidence="8" type="ORF">Mal4_35110</name>
</gene>
<evidence type="ECO:0000259" key="6">
    <source>
        <dbReference type="Pfam" id="PF00551"/>
    </source>
</evidence>
<keyword evidence="3 5" id="KW-0808">Transferase</keyword>
<proteinExistence type="inferred from homology"/>
<dbReference type="NCBIfam" id="TIGR00460">
    <property type="entry name" value="fmt"/>
    <property type="match status" value="1"/>
</dbReference>
<dbReference type="Pfam" id="PF00551">
    <property type="entry name" value="Formyl_trans_N"/>
    <property type="match status" value="1"/>
</dbReference>
<sequence>MPLRVVMMGTGQFALPTFRTLIDSPHEVAALVTQPDRTGRGHHHHVNVMKETGLEHGIDVFQPEKARAPEALDRLRSYGADVFVVAAYGQILSQELLDIPRFGAINLHASLLPKYRGAAPVHYAILNGETESGVTMFRIVPALDAGPILGVVRTDIGPQETSGELEARLADLSGPLTLEVLERLERGQAEAIPQDESQVTLAPKMPKSMGQIDWTRTAEQVGWHVRAMQPWPMPFTFFTQEGRKPLRLLVLETQSVSEDEVEAVPGSQPGQLAAAHDKHLYVRTGAGIVEVIRLKPAGKREMIAAEFLHGHHPDETSRFGPAPE</sequence>
<dbReference type="SUPFAM" id="SSF50486">
    <property type="entry name" value="FMT C-terminal domain-like"/>
    <property type="match status" value="1"/>
</dbReference>
<evidence type="ECO:0000256" key="3">
    <source>
        <dbReference type="ARBA" id="ARBA00022679"/>
    </source>
</evidence>